<dbReference type="RefSeq" id="XP_001748667.1">
    <property type="nucleotide sequence ID" value="XM_001748615.1"/>
</dbReference>
<dbReference type="GeneID" id="5893896"/>
<proteinExistence type="predicted"/>
<organism evidence="3 4">
    <name type="scientific">Monosiga brevicollis</name>
    <name type="common">Choanoflagellate</name>
    <dbReference type="NCBI Taxonomy" id="81824"/>
    <lineage>
        <taxon>Eukaryota</taxon>
        <taxon>Choanoflagellata</taxon>
        <taxon>Craspedida</taxon>
        <taxon>Salpingoecidae</taxon>
        <taxon>Monosiga</taxon>
    </lineage>
</organism>
<feature type="domain" description="VOC" evidence="2">
    <location>
        <begin position="19"/>
        <end position="132"/>
    </location>
</feature>
<dbReference type="InterPro" id="IPR029068">
    <property type="entry name" value="Glyas_Bleomycin-R_OHBP_Dase"/>
</dbReference>
<dbReference type="OMA" id="INGYQIW"/>
<feature type="transmembrane region" description="Helical" evidence="1">
    <location>
        <begin position="156"/>
        <end position="179"/>
    </location>
</feature>
<evidence type="ECO:0000313" key="3">
    <source>
        <dbReference type="EMBL" id="EDQ86554.1"/>
    </source>
</evidence>
<reference evidence="3 4" key="1">
    <citation type="journal article" date="2008" name="Nature">
        <title>The genome of the choanoflagellate Monosiga brevicollis and the origin of metazoans.</title>
        <authorList>
            <consortium name="JGI Sequencing"/>
            <person name="King N."/>
            <person name="Westbrook M.J."/>
            <person name="Young S.L."/>
            <person name="Kuo A."/>
            <person name="Abedin M."/>
            <person name="Chapman J."/>
            <person name="Fairclough S."/>
            <person name="Hellsten U."/>
            <person name="Isogai Y."/>
            <person name="Letunic I."/>
            <person name="Marr M."/>
            <person name="Pincus D."/>
            <person name="Putnam N."/>
            <person name="Rokas A."/>
            <person name="Wright K.J."/>
            <person name="Zuzow R."/>
            <person name="Dirks W."/>
            <person name="Good M."/>
            <person name="Goodstein D."/>
            <person name="Lemons D."/>
            <person name="Li W."/>
            <person name="Lyons J.B."/>
            <person name="Morris A."/>
            <person name="Nichols S."/>
            <person name="Richter D.J."/>
            <person name="Salamov A."/>
            <person name="Bork P."/>
            <person name="Lim W.A."/>
            <person name="Manning G."/>
            <person name="Miller W.T."/>
            <person name="McGinnis W."/>
            <person name="Shapiro H."/>
            <person name="Tjian R."/>
            <person name="Grigoriev I.V."/>
            <person name="Rokhsar D."/>
        </authorList>
    </citation>
    <scope>NUCLEOTIDE SEQUENCE [LARGE SCALE GENOMIC DNA]</scope>
    <source>
        <strain evidence="4">MX1 / ATCC 50154</strain>
    </source>
</reference>
<dbReference type="KEGG" id="mbr:MONBRDRAFT_33763"/>
<dbReference type="AlphaFoldDB" id="A9V7B5"/>
<dbReference type="CDD" id="cd06587">
    <property type="entry name" value="VOC"/>
    <property type="match status" value="1"/>
</dbReference>
<keyword evidence="4" id="KW-1185">Reference proteome</keyword>
<dbReference type="Gene3D" id="3.10.180.10">
    <property type="entry name" value="2,3-Dihydroxybiphenyl 1,2-Dioxygenase, domain 1"/>
    <property type="match status" value="1"/>
</dbReference>
<dbReference type="Proteomes" id="UP000001357">
    <property type="component" value="Unassembled WGS sequence"/>
</dbReference>
<evidence type="ECO:0000256" key="1">
    <source>
        <dbReference type="SAM" id="Phobius"/>
    </source>
</evidence>
<protein>
    <recommendedName>
        <fullName evidence="2">VOC domain-containing protein</fullName>
    </recommendedName>
</protein>
<dbReference type="PROSITE" id="PS51819">
    <property type="entry name" value="VOC"/>
    <property type="match status" value="1"/>
</dbReference>
<sequence length="181" mass="19560">MAGGAAAAGERMAPLFLQCVDHIGIQTANVSRTVDFYKTILGCDHKYSSEVDFGFDPALMTCPGNNSGVALCPGSSRGLSYIAFRVSEHGFAHAQKLLKARNIPFKLKGKHTMQGLIFTDPINGYQIWLTCWPKSKTSHATRQIPRSAIRKVAARSFFGGLLSGVVITAAVAIVALRYVDK</sequence>
<dbReference type="InterPro" id="IPR037523">
    <property type="entry name" value="VOC_core"/>
</dbReference>
<gene>
    <name evidence="3" type="ORF">MONBRDRAFT_33763</name>
</gene>
<keyword evidence="1" id="KW-0472">Membrane</keyword>
<evidence type="ECO:0000259" key="2">
    <source>
        <dbReference type="PROSITE" id="PS51819"/>
    </source>
</evidence>
<keyword evidence="1" id="KW-0812">Transmembrane</keyword>
<dbReference type="InParanoid" id="A9V7B5"/>
<evidence type="ECO:0000313" key="4">
    <source>
        <dbReference type="Proteomes" id="UP000001357"/>
    </source>
</evidence>
<dbReference type="EMBL" id="CH991565">
    <property type="protein sequence ID" value="EDQ86554.1"/>
    <property type="molecule type" value="Genomic_DNA"/>
</dbReference>
<dbReference type="SUPFAM" id="SSF54593">
    <property type="entry name" value="Glyoxalase/Bleomycin resistance protein/Dihydroxybiphenyl dioxygenase"/>
    <property type="match status" value="1"/>
</dbReference>
<accession>A9V7B5</accession>
<keyword evidence="1" id="KW-1133">Transmembrane helix</keyword>
<name>A9V7B5_MONBE</name>